<keyword evidence="1" id="KW-0479">Metal-binding</keyword>
<evidence type="ECO:0000256" key="5">
    <source>
        <dbReference type="PROSITE-ProRule" id="PRU00042"/>
    </source>
</evidence>
<evidence type="ECO:0000313" key="9">
    <source>
        <dbReference type="Proteomes" id="UP000324585"/>
    </source>
</evidence>
<sequence length="678" mass="74712">MEGTFGSFPDELGGYASVGAGAAGGAASSLDDGSFDLLAPVSLGPRASNLTVLTMNFEPVHMNSSILEKGSSFQSLLNCMEGMDAEFAHAAEDVQESGRHDALGGYSVSSPRAYFMNQQLHQQPQVQQTNLPFESDALSTDKSSNQTPESAGVHTPRLLDDMWRNSLAIQDDHQHQQQQHQDPPSDLSSSSSLVTKSGFSSKPEQRLHQQAVGETTPASIQAAVEGEGSTSRSGGYDSKESKQWSGMRRTRATLQQMASAKISILMRNLQTLLANPEVASFFMDHDSIPEMTPELMDQALELCSEPVNAAGQRIAGPEIRYIKIPVGLYKDYELYVVYAQGPSLVAHLYLKTHEWSPIGRTVVWAPDRANPHAREQVEFRWTNSAGLVVSCLSANELEITVLALHLSFDEADGAFPSILQEWSFEITHGRGPGNEVAGVIGPLSKVLSRREAFLDFDVFVFREMEHASAGAVSHGQSADKDKVGEVTRAARRFTACFEETPFRKAVMEYMAEQYGMGERDEVGGQGHDRTGGVTRDSMENSSNELWPMKQRTSFEVRSEGMAAAGGIHALHSWAQALRAHQSLLENECKHACTMCSFSFMKRHDLKRHIDVVHLNKRDYECSLCGAEFGRESNLRRHCVAKHGRDKPYNCKRCNVGFSTKRKLTEHSLKCTFATRLGV</sequence>
<feature type="compositionally biased region" description="Polar residues" evidence="6">
    <location>
        <begin position="136"/>
        <end position="149"/>
    </location>
</feature>
<dbReference type="GO" id="GO:0000981">
    <property type="term" value="F:DNA-binding transcription factor activity, RNA polymerase II-specific"/>
    <property type="evidence" value="ECO:0007669"/>
    <property type="project" value="TreeGrafter"/>
</dbReference>
<dbReference type="PROSITE" id="PS50157">
    <property type="entry name" value="ZINC_FINGER_C2H2_2"/>
    <property type="match status" value="2"/>
</dbReference>
<dbReference type="PROSITE" id="PS00028">
    <property type="entry name" value="ZINC_FINGER_C2H2_1"/>
    <property type="match status" value="2"/>
</dbReference>
<dbReference type="SMART" id="SM00355">
    <property type="entry name" value="ZnF_C2H2"/>
    <property type="match status" value="3"/>
</dbReference>
<evidence type="ECO:0000256" key="1">
    <source>
        <dbReference type="ARBA" id="ARBA00022723"/>
    </source>
</evidence>
<accession>A0A5J4Z5C7</accession>
<evidence type="ECO:0000256" key="3">
    <source>
        <dbReference type="ARBA" id="ARBA00022771"/>
    </source>
</evidence>
<dbReference type="PANTHER" id="PTHR14003">
    <property type="entry name" value="TRANSCRIPTIONAL REPRESSOR PROTEIN YY"/>
    <property type="match status" value="1"/>
</dbReference>
<proteinExistence type="predicted"/>
<feature type="region of interest" description="Disordered" evidence="6">
    <location>
        <begin position="518"/>
        <end position="542"/>
    </location>
</feature>
<evidence type="ECO:0000259" key="7">
    <source>
        <dbReference type="PROSITE" id="PS50157"/>
    </source>
</evidence>
<keyword evidence="9" id="KW-1185">Reference proteome</keyword>
<feature type="region of interest" description="Disordered" evidence="6">
    <location>
        <begin position="171"/>
        <end position="249"/>
    </location>
</feature>
<organism evidence="8 9">
    <name type="scientific">Porphyridium purpureum</name>
    <name type="common">Red alga</name>
    <name type="synonym">Porphyridium cruentum</name>
    <dbReference type="NCBI Taxonomy" id="35688"/>
    <lineage>
        <taxon>Eukaryota</taxon>
        <taxon>Rhodophyta</taxon>
        <taxon>Bangiophyceae</taxon>
        <taxon>Porphyridiales</taxon>
        <taxon>Porphyridiaceae</taxon>
        <taxon>Porphyridium</taxon>
    </lineage>
</organism>
<feature type="domain" description="C2H2-type" evidence="7">
    <location>
        <begin position="590"/>
        <end position="618"/>
    </location>
</feature>
<evidence type="ECO:0000256" key="2">
    <source>
        <dbReference type="ARBA" id="ARBA00022737"/>
    </source>
</evidence>
<dbReference type="InterPro" id="IPR013087">
    <property type="entry name" value="Znf_C2H2_type"/>
</dbReference>
<dbReference type="GO" id="GO:0031519">
    <property type="term" value="C:PcG protein complex"/>
    <property type="evidence" value="ECO:0007669"/>
    <property type="project" value="TreeGrafter"/>
</dbReference>
<dbReference type="EMBL" id="VRMN01000001">
    <property type="protein sequence ID" value="KAA8499051.1"/>
    <property type="molecule type" value="Genomic_DNA"/>
</dbReference>
<feature type="compositionally biased region" description="Low complexity" evidence="6">
    <location>
        <begin position="176"/>
        <end position="193"/>
    </location>
</feature>
<dbReference type="Gene3D" id="3.30.160.60">
    <property type="entry name" value="Classic Zinc Finger"/>
    <property type="match status" value="1"/>
</dbReference>
<dbReference type="InterPro" id="IPR036236">
    <property type="entry name" value="Znf_C2H2_sf"/>
</dbReference>
<evidence type="ECO:0000256" key="6">
    <source>
        <dbReference type="SAM" id="MobiDB-lite"/>
    </source>
</evidence>
<protein>
    <submittedName>
        <fullName evidence="8">Myoneurin</fullName>
    </submittedName>
</protein>
<dbReference type="GO" id="GO:0005667">
    <property type="term" value="C:transcription regulator complex"/>
    <property type="evidence" value="ECO:0007669"/>
    <property type="project" value="TreeGrafter"/>
</dbReference>
<reference evidence="9" key="1">
    <citation type="journal article" date="2019" name="Nat. Commun.">
        <title>Expansion of phycobilisome linker gene families in mesophilic red algae.</title>
        <authorList>
            <person name="Lee J."/>
            <person name="Kim D."/>
            <person name="Bhattacharya D."/>
            <person name="Yoon H.S."/>
        </authorList>
    </citation>
    <scope>NUCLEOTIDE SEQUENCE [LARGE SCALE GENOMIC DNA]</scope>
    <source>
        <strain evidence="9">CCMP 1328</strain>
    </source>
</reference>
<dbReference type="SUPFAM" id="SSF57667">
    <property type="entry name" value="beta-beta-alpha zinc fingers"/>
    <property type="match status" value="2"/>
</dbReference>
<evidence type="ECO:0000256" key="4">
    <source>
        <dbReference type="ARBA" id="ARBA00022833"/>
    </source>
</evidence>
<gene>
    <name evidence="8" type="ORF">FVE85_6636</name>
</gene>
<keyword evidence="2" id="KW-0677">Repeat</keyword>
<feature type="compositionally biased region" description="Basic and acidic residues" evidence="6">
    <location>
        <begin position="518"/>
        <end position="530"/>
    </location>
</feature>
<feature type="region of interest" description="Disordered" evidence="6">
    <location>
        <begin position="136"/>
        <end position="155"/>
    </location>
</feature>
<keyword evidence="3 5" id="KW-0863">Zinc-finger</keyword>
<evidence type="ECO:0000313" key="8">
    <source>
        <dbReference type="EMBL" id="KAA8499051.1"/>
    </source>
</evidence>
<dbReference type="GO" id="GO:0000978">
    <property type="term" value="F:RNA polymerase II cis-regulatory region sequence-specific DNA binding"/>
    <property type="evidence" value="ECO:0007669"/>
    <property type="project" value="TreeGrafter"/>
</dbReference>
<dbReference type="Proteomes" id="UP000324585">
    <property type="component" value="Unassembled WGS sequence"/>
</dbReference>
<name>A0A5J4Z5C7_PORPP</name>
<dbReference type="GO" id="GO:0008270">
    <property type="term" value="F:zinc ion binding"/>
    <property type="evidence" value="ECO:0007669"/>
    <property type="project" value="UniProtKB-KW"/>
</dbReference>
<keyword evidence="4" id="KW-0862">Zinc</keyword>
<dbReference type="GO" id="GO:0000785">
    <property type="term" value="C:chromatin"/>
    <property type="evidence" value="ECO:0007669"/>
    <property type="project" value="TreeGrafter"/>
</dbReference>
<feature type="domain" description="C2H2-type" evidence="7">
    <location>
        <begin position="619"/>
        <end position="647"/>
    </location>
</feature>
<dbReference type="OrthoDB" id="8117402at2759"/>
<comment type="caution">
    <text evidence="8">The sequence shown here is derived from an EMBL/GenBank/DDBJ whole genome shotgun (WGS) entry which is preliminary data.</text>
</comment>
<dbReference type="AlphaFoldDB" id="A0A5J4Z5C7"/>
<dbReference type="PANTHER" id="PTHR14003:SF19">
    <property type="entry name" value="YY2 TRANSCRIPTION FACTOR"/>
    <property type="match status" value="1"/>
</dbReference>